<feature type="region of interest" description="Disordered" evidence="1">
    <location>
        <begin position="246"/>
        <end position="419"/>
    </location>
</feature>
<comment type="caution">
    <text evidence="2">The sequence shown here is derived from an EMBL/GenBank/DDBJ whole genome shotgun (WGS) entry which is preliminary data.</text>
</comment>
<dbReference type="PANTHER" id="PTHR37792:SF1">
    <property type="entry name" value="RIBONUCLEASE MRP PROTEIN SUBUNIT RMP1"/>
    <property type="match status" value="1"/>
</dbReference>
<name>A0A2S5B4L8_9BASI</name>
<feature type="compositionally biased region" description="Polar residues" evidence="1">
    <location>
        <begin position="264"/>
        <end position="279"/>
    </location>
</feature>
<evidence type="ECO:0008006" key="4">
    <source>
        <dbReference type="Google" id="ProtNLM"/>
    </source>
</evidence>
<keyword evidence="3" id="KW-1185">Reference proteome</keyword>
<feature type="compositionally biased region" description="Low complexity" evidence="1">
    <location>
        <begin position="247"/>
        <end position="263"/>
    </location>
</feature>
<dbReference type="GO" id="GO:0042134">
    <property type="term" value="F:rRNA primary transcript binding"/>
    <property type="evidence" value="ECO:0007669"/>
    <property type="project" value="InterPro"/>
</dbReference>
<evidence type="ECO:0000313" key="2">
    <source>
        <dbReference type="EMBL" id="POY71732.1"/>
    </source>
</evidence>
<dbReference type="GO" id="GO:0000294">
    <property type="term" value="P:nuclear-transcribed mRNA catabolic process, RNase MRP-dependent"/>
    <property type="evidence" value="ECO:0007669"/>
    <property type="project" value="TreeGrafter"/>
</dbReference>
<organism evidence="2 3">
    <name type="scientific">Rhodotorula taiwanensis</name>
    <dbReference type="NCBI Taxonomy" id="741276"/>
    <lineage>
        <taxon>Eukaryota</taxon>
        <taxon>Fungi</taxon>
        <taxon>Dikarya</taxon>
        <taxon>Basidiomycota</taxon>
        <taxon>Pucciniomycotina</taxon>
        <taxon>Microbotryomycetes</taxon>
        <taxon>Sporidiobolales</taxon>
        <taxon>Sporidiobolaceae</taxon>
        <taxon>Rhodotorula</taxon>
    </lineage>
</organism>
<dbReference type="GO" id="GO:0000172">
    <property type="term" value="C:ribonuclease MRP complex"/>
    <property type="evidence" value="ECO:0007669"/>
    <property type="project" value="InterPro"/>
</dbReference>
<feature type="compositionally biased region" description="Gly residues" evidence="1">
    <location>
        <begin position="299"/>
        <end position="311"/>
    </location>
</feature>
<dbReference type="AlphaFoldDB" id="A0A2S5B4L8"/>
<evidence type="ECO:0000313" key="3">
    <source>
        <dbReference type="Proteomes" id="UP000237144"/>
    </source>
</evidence>
<sequence length="419" mass="44566">MHVDVRRQAGATGVELSDVTAAGPLPSFPGLVSALRPVRRSAGQLADEAALLRRFMYKHKNQHKGQRWWKRIVEVDRNTSRALDELVRWLAIFGMRPGSEEAGDLTREAVCNGFLAAPRALLIVEKNLQVLLNCAGILEQLVDSRAFLAFALVVVALAARLHSLFSVLYDDLDRASHTLKALVDANKLFGAVDGAVNRLPRPLRRFLPTNSAAPATPAGPSAASRQADDVPLLPADDIGSVVRRPNAKAAVPSSGSSVKSSSATLQSLRVDSVPSTGVNSRKAVPQMPPTSTDPDFGRRPGGSSKGKGGIRNEGSLPPAQPAQASAPAPRKPSTTKATTYRPLDPAGSNETDLTARPTWPVPSEEPPRSSSKPPRTASDKLVPASKRSTVAGDGVPLKKKKKVKKREGGDDDEIDAIFG</sequence>
<dbReference type="STRING" id="741276.A0A2S5B4L8"/>
<reference evidence="2 3" key="1">
    <citation type="journal article" date="2018" name="Front. Microbiol.">
        <title>Prospects for Fungal Bioremediation of Acidic Radioactive Waste Sites: Characterization and Genome Sequence of Rhodotorula taiwanensis MD1149.</title>
        <authorList>
            <person name="Tkavc R."/>
            <person name="Matrosova V.Y."/>
            <person name="Grichenko O.E."/>
            <person name="Gostincar C."/>
            <person name="Volpe R.P."/>
            <person name="Klimenkova P."/>
            <person name="Gaidamakova E.K."/>
            <person name="Zhou C.E."/>
            <person name="Stewart B.J."/>
            <person name="Lyman M.G."/>
            <person name="Malfatti S.A."/>
            <person name="Rubinfeld B."/>
            <person name="Courtot M."/>
            <person name="Singh J."/>
            <person name="Dalgard C.L."/>
            <person name="Hamilton T."/>
            <person name="Frey K.G."/>
            <person name="Gunde-Cimerman N."/>
            <person name="Dugan L."/>
            <person name="Daly M.J."/>
        </authorList>
    </citation>
    <scope>NUCLEOTIDE SEQUENCE [LARGE SCALE GENOMIC DNA]</scope>
    <source>
        <strain evidence="2 3">MD1149</strain>
    </source>
</reference>
<feature type="compositionally biased region" description="Acidic residues" evidence="1">
    <location>
        <begin position="409"/>
        <end position="419"/>
    </location>
</feature>
<dbReference type="Proteomes" id="UP000237144">
    <property type="component" value="Unassembled WGS sequence"/>
</dbReference>
<feature type="region of interest" description="Disordered" evidence="1">
    <location>
        <begin position="207"/>
        <end position="229"/>
    </location>
</feature>
<dbReference type="InterPro" id="IPR047205">
    <property type="entry name" value="RMP1"/>
</dbReference>
<dbReference type="GO" id="GO:0000466">
    <property type="term" value="P:maturation of 5.8S rRNA from tricistronic rRNA transcript (SSU-rRNA, 5.8S rRNA, LSU-rRNA)"/>
    <property type="evidence" value="ECO:0007669"/>
    <property type="project" value="TreeGrafter"/>
</dbReference>
<proteinExistence type="predicted"/>
<dbReference type="PANTHER" id="PTHR37792">
    <property type="entry name" value="RIBONUCLEASE MRP PROTEIN SUBUNIT RMP1"/>
    <property type="match status" value="1"/>
</dbReference>
<gene>
    <name evidence="2" type="ORF">BMF94_5093</name>
</gene>
<dbReference type="OrthoDB" id="114080at2759"/>
<dbReference type="EMBL" id="PJQD01000072">
    <property type="protein sequence ID" value="POY71732.1"/>
    <property type="molecule type" value="Genomic_DNA"/>
</dbReference>
<protein>
    <recommendedName>
        <fullName evidence="4">Nucleolus and neural progenitor protein-like N-terminal domain-containing protein</fullName>
    </recommendedName>
</protein>
<feature type="compositionally biased region" description="Low complexity" evidence="1">
    <location>
        <begin position="207"/>
        <end position="224"/>
    </location>
</feature>
<accession>A0A2S5B4L8</accession>
<evidence type="ECO:0000256" key="1">
    <source>
        <dbReference type="SAM" id="MobiDB-lite"/>
    </source>
</evidence>